<evidence type="ECO:0000313" key="5">
    <source>
        <dbReference type="EMBL" id="QXM23355.1"/>
    </source>
</evidence>
<protein>
    <submittedName>
        <fullName evidence="5">GntR family transcriptional regulator</fullName>
    </submittedName>
</protein>
<proteinExistence type="predicted"/>
<dbReference type="InterPro" id="IPR011711">
    <property type="entry name" value="GntR_C"/>
</dbReference>
<keyword evidence="3" id="KW-0804">Transcription</keyword>
<evidence type="ECO:0000256" key="3">
    <source>
        <dbReference type="ARBA" id="ARBA00023163"/>
    </source>
</evidence>
<dbReference type="SMART" id="SM00895">
    <property type="entry name" value="FCD"/>
    <property type="match status" value="1"/>
</dbReference>
<organism evidence="5 6">
    <name type="scientific">Elioraea tepida</name>
    <dbReference type="NCBI Taxonomy" id="2843330"/>
    <lineage>
        <taxon>Bacteria</taxon>
        <taxon>Pseudomonadati</taxon>
        <taxon>Pseudomonadota</taxon>
        <taxon>Alphaproteobacteria</taxon>
        <taxon>Acetobacterales</taxon>
        <taxon>Elioraeaceae</taxon>
        <taxon>Elioraea</taxon>
    </lineage>
</organism>
<evidence type="ECO:0000259" key="4">
    <source>
        <dbReference type="PROSITE" id="PS50949"/>
    </source>
</evidence>
<dbReference type="Proteomes" id="UP000694001">
    <property type="component" value="Chromosome"/>
</dbReference>
<dbReference type="EMBL" id="CP076448">
    <property type="protein sequence ID" value="QXM23355.1"/>
    <property type="molecule type" value="Genomic_DNA"/>
</dbReference>
<sequence>MSGAERVERRTLAEAAAERLRSLIGDGTLAPGARLTEAELSARLGISRIPLREALRALAAEGLVAIEPHKGAVVTPVTPEEVDEVFPVLAALEGCAGELAAERMGEAERAELEALHRAMLAAHRAGNRAAFLAHNEAIHERIVGAAGNPTLASLHRALSLRLKRIRFVAQVEEQSWERSVAEHAAMMEALARRDGAALGAALREHLASKRAAVREAVARAGR</sequence>
<dbReference type="AlphaFoldDB" id="A0A975TZH8"/>
<keyword evidence="6" id="KW-1185">Reference proteome</keyword>
<dbReference type="PANTHER" id="PTHR43537:SF50">
    <property type="entry name" value="TRANSCRIPTIONAL REGULATORY PROTEIN"/>
    <property type="match status" value="1"/>
</dbReference>
<dbReference type="CDD" id="cd07377">
    <property type="entry name" value="WHTH_GntR"/>
    <property type="match status" value="1"/>
</dbReference>
<evidence type="ECO:0000313" key="6">
    <source>
        <dbReference type="Proteomes" id="UP000694001"/>
    </source>
</evidence>
<dbReference type="SMART" id="SM00345">
    <property type="entry name" value="HTH_GNTR"/>
    <property type="match status" value="1"/>
</dbReference>
<dbReference type="PROSITE" id="PS50949">
    <property type="entry name" value="HTH_GNTR"/>
    <property type="match status" value="1"/>
</dbReference>
<keyword evidence="2" id="KW-0238">DNA-binding</keyword>
<gene>
    <name evidence="5" type="ORF">KO353_08315</name>
</gene>
<dbReference type="GO" id="GO:0003700">
    <property type="term" value="F:DNA-binding transcription factor activity"/>
    <property type="evidence" value="ECO:0007669"/>
    <property type="project" value="InterPro"/>
</dbReference>
<evidence type="ECO:0000256" key="2">
    <source>
        <dbReference type="ARBA" id="ARBA00023125"/>
    </source>
</evidence>
<keyword evidence="1" id="KW-0805">Transcription regulation</keyword>
<accession>A0A975TZH8</accession>
<dbReference type="RefSeq" id="WP_218284215.1">
    <property type="nucleotide sequence ID" value="NZ_CP076448.1"/>
</dbReference>
<dbReference type="Pfam" id="PF07729">
    <property type="entry name" value="FCD"/>
    <property type="match status" value="1"/>
</dbReference>
<dbReference type="GO" id="GO:0003677">
    <property type="term" value="F:DNA binding"/>
    <property type="evidence" value="ECO:0007669"/>
    <property type="project" value="UniProtKB-KW"/>
</dbReference>
<name>A0A975TZH8_9PROT</name>
<dbReference type="Pfam" id="PF00392">
    <property type="entry name" value="GntR"/>
    <property type="match status" value="1"/>
</dbReference>
<dbReference type="InterPro" id="IPR000524">
    <property type="entry name" value="Tscrpt_reg_HTH_GntR"/>
</dbReference>
<evidence type="ECO:0000256" key="1">
    <source>
        <dbReference type="ARBA" id="ARBA00023015"/>
    </source>
</evidence>
<reference evidence="5" key="1">
    <citation type="submission" date="2021-06" db="EMBL/GenBank/DDBJ databases">
        <title>Elioraea tepida, sp. nov., a moderately thermophilic aerobic anoxygenic phototrophic bacterium isolated from an alkaline siliceous hot spring mat community in Yellowstone National Park, WY, USA.</title>
        <authorList>
            <person name="Saini M.K."/>
            <person name="Yoshida S."/>
            <person name="Sebastian A."/>
            <person name="Hirose S."/>
            <person name="Hara E."/>
            <person name="Tamaki H."/>
            <person name="Soulier N.T."/>
            <person name="Albert I."/>
            <person name="Hanada S."/>
            <person name="Bryant D.A."/>
            <person name="Tank M."/>
        </authorList>
    </citation>
    <scope>NUCLEOTIDE SEQUENCE</scope>
    <source>
        <strain evidence="5">MS-P2</strain>
    </source>
</reference>
<feature type="domain" description="HTH gntR-type" evidence="4">
    <location>
        <begin position="10"/>
        <end position="77"/>
    </location>
</feature>
<dbReference type="KEGG" id="elio:KO353_08315"/>
<dbReference type="PANTHER" id="PTHR43537">
    <property type="entry name" value="TRANSCRIPTIONAL REGULATOR, GNTR FAMILY"/>
    <property type="match status" value="1"/>
</dbReference>